<keyword evidence="3" id="KW-1185">Reference proteome</keyword>
<evidence type="ECO:0000313" key="2">
    <source>
        <dbReference type="EMBL" id="KAK3088533.1"/>
    </source>
</evidence>
<protein>
    <submittedName>
        <fullName evidence="2">Uncharacterized protein</fullName>
    </submittedName>
</protein>
<dbReference type="EMBL" id="VSWD01000011">
    <property type="protein sequence ID" value="KAK3088533.1"/>
    <property type="molecule type" value="Genomic_DNA"/>
</dbReference>
<comment type="caution">
    <text evidence="2">The sequence shown here is derived from an EMBL/GenBank/DDBJ whole genome shotgun (WGS) entry which is preliminary data.</text>
</comment>
<evidence type="ECO:0000256" key="1">
    <source>
        <dbReference type="SAM" id="Phobius"/>
    </source>
</evidence>
<keyword evidence="1" id="KW-1133">Transmembrane helix</keyword>
<accession>A0AA88Y3B4</accession>
<sequence>TTSLEPQCQCTCVEQNITLEEKLNNIKKELFVNKSTLSSRRRKLISAGDKRTSAKQIGLIGATFLGVFLFMFISGDLLNVLIFVYKNVFVKIFRIKYDKMESK</sequence>
<organism evidence="2 3">
    <name type="scientific">Pinctada imbricata</name>
    <name type="common">Atlantic pearl-oyster</name>
    <name type="synonym">Pinctada martensii</name>
    <dbReference type="NCBI Taxonomy" id="66713"/>
    <lineage>
        <taxon>Eukaryota</taxon>
        <taxon>Metazoa</taxon>
        <taxon>Spiralia</taxon>
        <taxon>Lophotrochozoa</taxon>
        <taxon>Mollusca</taxon>
        <taxon>Bivalvia</taxon>
        <taxon>Autobranchia</taxon>
        <taxon>Pteriomorphia</taxon>
        <taxon>Pterioida</taxon>
        <taxon>Pterioidea</taxon>
        <taxon>Pteriidae</taxon>
        <taxon>Pinctada</taxon>
    </lineage>
</organism>
<reference evidence="2" key="1">
    <citation type="submission" date="2019-08" db="EMBL/GenBank/DDBJ databases">
        <title>The improved chromosome-level genome for the pearl oyster Pinctada fucata martensii using PacBio sequencing and Hi-C.</title>
        <authorList>
            <person name="Zheng Z."/>
        </authorList>
    </citation>
    <scope>NUCLEOTIDE SEQUENCE</scope>
    <source>
        <strain evidence="2">ZZ-2019</strain>
        <tissue evidence="2">Adductor muscle</tissue>
    </source>
</reference>
<feature type="non-terminal residue" evidence="2">
    <location>
        <position position="1"/>
    </location>
</feature>
<evidence type="ECO:0000313" key="3">
    <source>
        <dbReference type="Proteomes" id="UP001186944"/>
    </source>
</evidence>
<dbReference type="AlphaFoldDB" id="A0AA88Y3B4"/>
<gene>
    <name evidence="2" type="ORF">FSP39_020251</name>
</gene>
<name>A0AA88Y3B4_PINIB</name>
<keyword evidence="1" id="KW-0812">Transmembrane</keyword>
<keyword evidence="1" id="KW-0472">Membrane</keyword>
<dbReference type="Proteomes" id="UP001186944">
    <property type="component" value="Unassembled WGS sequence"/>
</dbReference>
<feature type="transmembrane region" description="Helical" evidence="1">
    <location>
        <begin position="59"/>
        <end position="85"/>
    </location>
</feature>
<proteinExistence type="predicted"/>